<gene>
    <name evidence="2" type="ORF">HGA13_18835</name>
</gene>
<dbReference type="RefSeq" id="WP_068043829.1">
    <property type="nucleotide sequence ID" value="NZ_JAAXOO010000004.1"/>
</dbReference>
<sequence>MLGHSHATSGALAFATAATVVPVPVMEFVRGPVEVSALELILGALITAGAALLPDIDHPGGTIGNSLGPLSNAVAKGVATVSGGHRKGTHGLLFVLLAGWATWAGVNYLGRYFTLGVIFVMLAFGIRALHLTPRGDSFRAWGLCVLLAGGGTVLMDRWLPDSPYWLPFAIGLGALIHIVGDCLTDRGCPLLWPLKPRLAVPIISRTGNKVETWVLTPAMGLVTIALFYLYAVPQ</sequence>
<dbReference type="Proteomes" id="UP000565715">
    <property type="component" value="Unassembled WGS sequence"/>
</dbReference>
<dbReference type="GO" id="GO:0016787">
    <property type="term" value="F:hydrolase activity"/>
    <property type="evidence" value="ECO:0007669"/>
    <property type="project" value="UniProtKB-KW"/>
</dbReference>
<evidence type="ECO:0000256" key="1">
    <source>
        <dbReference type="SAM" id="Phobius"/>
    </source>
</evidence>
<accession>A0A846XKB2</accession>
<dbReference type="PANTHER" id="PTHR35531">
    <property type="entry name" value="INNER MEMBRANE PROTEIN YBCI-RELATED"/>
    <property type="match status" value="1"/>
</dbReference>
<dbReference type="EMBL" id="JAAXOO010000004">
    <property type="protein sequence ID" value="NKY35106.1"/>
    <property type="molecule type" value="Genomic_DNA"/>
</dbReference>
<protein>
    <submittedName>
        <fullName evidence="2">Metal-dependent hydrolase</fullName>
    </submittedName>
</protein>
<feature type="transmembrane region" description="Helical" evidence="1">
    <location>
        <begin position="141"/>
        <end position="159"/>
    </location>
</feature>
<keyword evidence="1" id="KW-1133">Transmembrane helix</keyword>
<organism evidence="2 3">
    <name type="scientific">Nocardia speluncae</name>
    <dbReference type="NCBI Taxonomy" id="419477"/>
    <lineage>
        <taxon>Bacteria</taxon>
        <taxon>Bacillati</taxon>
        <taxon>Actinomycetota</taxon>
        <taxon>Actinomycetes</taxon>
        <taxon>Mycobacteriales</taxon>
        <taxon>Nocardiaceae</taxon>
        <taxon>Nocardia</taxon>
    </lineage>
</organism>
<dbReference type="Pfam" id="PF04307">
    <property type="entry name" value="YdjM"/>
    <property type="match status" value="1"/>
</dbReference>
<keyword evidence="1" id="KW-0812">Transmembrane</keyword>
<feature type="transmembrane region" description="Helical" evidence="1">
    <location>
        <begin position="212"/>
        <end position="231"/>
    </location>
</feature>
<name>A0A846XKB2_9NOCA</name>
<evidence type="ECO:0000313" key="2">
    <source>
        <dbReference type="EMBL" id="NKY35106.1"/>
    </source>
</evidence>
<proteinExistence type="predicted"/>
<keyword evidence="1" id="KW-0472">Membrane</keyword>
<evidence type="ECO:0000313" key="3">
    <source>
        <dbReference type="Proteomes" id="UP000565715"/>
    </source>
</evidence>
<dbReference type="InterPro" id="IPR007404">
    <property type="entry name" value="YdjM-like"/>
</dbReference>
<dbReference type="PANTHER" id="PTHR35531:SF1">
    <property type="entry name" value="INNER MEMBRANE PROTEIN YBCI-RELATED"/>
    <property type="match status" value="1"/>
</dbReference>
<dbReference type="AlphaFoldDB" id="A0A846XKB2"/>
<feature type="transmembrane region" description="Helical" evidence="1">
    <location>
        <begin position="112"/>
        <end position="129"/>
    </location>
</feature>
<keyword evidence="3" id="KW-1185">Reference proteome</keyword>
<comment type="caution">
    <text evidence="2">The sequence shown here is derived from an EMBL/GenBank/DDBJ whole genome shotgun (WGS) entry which is preliminary data.</text>
</comment>
<reference evidence="2 3" key="1">
    <citation type="submission" date="2020-04" db="EMBL/GenBank/DDBJ databases">
        <title>MicrobeNet Type strains.</title>
        <authorList>
            <person name="Nicholson A.C."/>
        </authorList>
    </citation>
    <scope>NUCLEOTIDE SEQUENCE [LARGE SCALE GENOMIC DNA]</scope>
    <source>
        <strain evidence="2 3">DSM 45078</strain>
    </source>
</reference>
<keyword evidence="2" id="KW-0378">Hydrolase</keyword>